<name>A0A9D4VW22_PEA</name>
<evidence type="ECO:0000313" key="2">
    <source>
        <dbReference type="Proteomes" id="UP001058974"/>
    </source>
</evidence>
<protein>
    <submittedName>
        <fullName evidence="1">Uncharacterized protein</fullName>
    </submittedName>
</protein>
<gene>
    <name evidence="1" type="ORF">KIW84_076277</name>
</gene>
<dbReference type="Proteomes" id="UP001058974">
    <property type="component" value="Chromosome 7"/>
</dbReference>
<proteinExistence type="predicted"/>
<organism evidence="1 2">
    <name type="scientific">Pisum sativum</name>
    <name type="common">Garden pea</name>
    <name type="synonym">Lathyrus oleraceus</name>
    <dbReference type="NCBI Taxonomy" id="3888"/>
    <lineage>
        <taxon>Eukaryota</taxon>
        <taxon>Viridiplantae</taxon>
        <taxon>Streptophyta</taxon>
        <taxon>Embryophyta</taxon>
        <taxon>Tracheophyta</taxon>
        <taxon>Spermatophyta</taxon>
        <taxon>Magnoliopsida</taxon>
        <taxon>eudicotyledons</taxon>
        <taxon>Gunneridae</taxon>
        <taxon>Pentapetalae</taxon>
        <taxon>rosids</taxon>
        <taxon>fabids</taxon>
        <taxon>Fabales</taxon>
        <taxon>Fabaceae</taxon>
        <taxon>Papilionoideae</taxon>
        <taxon>50 kb inversion clade</taxon>
        <taxon>NPAAA clade</taxon>
        <taxon>Hologalegina</taxon>
        <taxon>IRL clade</taxon>
        <taxon>Fabeae</taxon>
        <taxon>Lathyrus</taxon>
    </lineage>
</organism>
<evidence type="ECO:0000313" key="1">
    <source>
        <dbReference type="EMBL" id="KAI5391408.1"/>
    </source>
</evidence>
<accession>A0A9D4VW22</accession>
<dbReference type="EMBL" id="JAMSHJ010000007">
    <property type="protein sequence ID" value="KAI5391408.1"/>
    <property type="molecule type" value="Genomic_DNA"/>
</dbReference>
<keyword evidence="2" id="KW-1185">Reference proteome</keyword>
<sequence length="194" mass="22333">MGTNQGLGRMRELVCLVVLLREHSGGGVEEKEEGLCGGRVIERRWSFRWANSSLLEEMEPKEICDLIREGKSWWSQWFLEIRKWSEVDMDNERVTWIRCFRVAIKEPLSLLDGSGVDVLGLGVGPKDSRPTLPFISKRSRNSKFGKNMDSNMGKKVWKAIYNLGIVPKGKSRDYKKKIEEMEVNDKKRMLALKG</sequence>
<reference evidence="1 2" key="1">
    <citation type="journal article" date="2022" name="Nat. Genet.">
        <title>Improved pea reference genome and pan-genome highlight genomic features and evolutionary characteristics.</title>
        <authorList>
            <person name="Yang T."/>
            <person name="Liu R."/>
            <person name="Luo Y."/>
            <person name="Hu S."/>
            <person name="Wang D."/>
            <person name="Wang C."/>
            <person name="Pandey M.K."/>
            <person name="Ge S."/>
            <person name="Xu Q."/>
            <person name="Li N."/>
            <person name="Li G."/>
            <person name="Huang Y."/>
            <person name="Saxena R.K."/>
            <person name="Ji Y."/>
            <person name="Li M."/>
            <person name="Yan X."/>
            <person name="He Y."/>
            <person name="Liu Y."/>
            <person name="Wang X."/>
            <person name="Xiang C."/>
            <person name="Varshney R.K."/>
            <person name="Ding H."/>
            <person name="Gao S."/>
            <person name="Zong X."/>
        </authorList>
    </citation>
    <scope>NUCLEOTIDE SEQUENCE [LARGE SCALE GENOMIC DNA]</scope>
    <source>
        <strain evidence="1 2">cv. Zhongwan 6</strain>
    </source>
</reference>
<dbReference type="AlphaFoldDB" id="A0A9D4VW22"/>
<dbReference type="Gramene" id="Psat07G0627700-T1">
    <property type="protein sequence ID" value="KAI5391408.1"/>
    <property type="gene ID" value="KIW84_076277"/>
</dbReference>
<comment type="caution">
    <text evidence="1">The sequence shown here is derived from an EMBL/GenBank/DDBJ whole genome shotgun (WGS) entry which is preliminary data.</text>
</comment>